<feature type="transmembrane region" description="Helical" evidence="1">
    <location>
        <begin position="68"/>
        <end position="91"/>
    </location>
</feature>
<protein>
    <recommendedName>
        <fullName evidence="4">VTT domain-containing protein</fullName>
    </recommendedName>
</protein>
<dbReference type="EMBL" id="JAAZKV010000007">
    <property type="protein sequence ID" value="NMA44342.1"/>
    <property type="molecule type" value="Genomic_DNA"/>
</dbReference>
<evidence type="ECO:0000313" key="3">
    <source>
        <dbReference type="Proteomes" id="UP000526302"/>
    </source>
</evidence>
<dbReference type="AlphaFoldDB" id="A0A7K4BYR3"/>
<accession>A0A7K4BYR3</accession>
<keyword evidence="1" id="KW-0472">Membrane</keyword>
<organism evidence="2 3">
    <name type="scientific">Candidatus Iainarchaeum sp</name>
    <dbReference type="NCBI Taxonomy" id="3101447"/>
    <lineage>
        <taxon>Archaea</taxon>
        <taxon>Candidatus Iainarchaeota</taxon>
        <taxon>Candidatus Iainarchaeia</taxon>
        <taxon>Candidatus Iainarchaeales</taxon>
        <taxon>Candidatus Iainarchaeaceae</taxon>
        <taxon>Candidatus Iainarchaeum</taxon>
    </lineage>
</organism>
<gene>
    <name evidence="2" type="ORF">GX950_00825</name>
</gene>
<feature type="transmembrane region" description="Helical" evidence="1">
    <location>
        <begin position="218"/>
        <end position="238"/>
    </location>
</feature>
<evidence type="ECO:0000256" key="1">
    <source>
        <dbReference type="SAM" id="Phobius"/>
    </source>
</evidence>
<evidence type="ECO:0008006" key="4">
    <source>
        <dbReference type="Google" id="ProtNLM"/>
    </source>
</evidence>
<feature type="transmembrane region" description="Helical" evidence="1">
    <location>
        <begin position="130"/>
        <end position="152"/>
    </location>
</feature>
<feature type="transmembrane region" description="Helical" evidence="1">
    <location>
        <begin position="97"/>
        <end position="123"/>
    </location>
</feature>
<dbReference type="Proteomes" id="UP000526302">
    <property type="component" value="Unassembled WGS sequence"/>
</dbReference>
<keyword evidence="1" id="KW-0812">Transmembrane</keyword>
<sequence length="239" mass="27158">MKKINSKKEKKQKNKKKEHTVDPFLFGFLTKNINNYRNYLLDRASQYPKIIQLTVKKTHLFSYKYPKLILFIICIIAAYFLVSNASFVNLIQHLNGLSYIGMFITGLLFSFGFTSPFAVAILLAMKPDNILLFAIIGGIGATISDVLIYKFVKFSFENEFLELKKERPVLYVKENLDKYLHPTLKTYLTFAFGGLLLSTPMPDEAGILVLSGLMEIKLKVLIVISLIFKTAGILAILLL</sequence>
<keyword evidence="1" id="KW-1133">Transmembrane helix</keyword>
<proteinExistence type="predicted"/>
<name>A0A7K4BYR3_9ARCH</name>
<evidence type="ECO:0000313" key="2">
    <source>
        <dbReference type="EMBL" id="NMA44342.1"/>
    </source>
</evidence>
<comment type="caution">
    <text evidence="2">The sequence shown here is derived from an EMBL/GenBank/DDBJ whole genome shotgun (WGS) entry which is preliminary data.</text>
</comment>
<reference evidence="2 3" key="1">
    <citation type="journal article" date="2020" name="Biotechnol. Biofuels">
        <title>New insights from the biogas microbiome by comprehensive genome-resolved metagenomics of nearly 1600 species originating from multiple anaerobic digesters.</title>
        <authorList>
            <person name="Campanaro S."/>
            <person name="Treu L."/>
            <person name="Rodriguez-R L.M."/>
            <person name="Kovalovszki A."/>
            <person name="Ziels R.M."/>
            <person name="Maus I."/>
            <person name="Zhu X."/>
            <person name="Kougias P.G."/>
            <person name="Basile A."/>
            <person name="Luo G."/>
            <person name="Schluter A."/>
            <person name="Konstantinidis K.T."/>
            <person name="Angelidaki I."/>
        </authorList>
    </citation>
    <scope>NUCLEOTIDE SEQUENCE [LARGE SCALE GENOMIC DNA]</scope>
    <source>
        <strain evidence="2">AS22ysBPME_79</strain>
    </source>
</reference>